<dbReference type="EMBL" id="JAUJEA010000002">
    <property type="protein sequence ID" value="MDN5201066.1"/>
    <property type="molecule type" value="Genomic_DNA"/>
</dbReference>
<evidence type="ECO:0000256" key="2">
    <source>
        <dbReference type="ARBA" id="ARBA00023015"/>
    </source>
</evidence>
<gene>
    <name evidence="7" type="ORF">QQ008_06830</name>
</gene>
<evidence type="ECO:0000259" key="6">
    <source>
        <dbReference type="Pfam" id="PF08281"/>
    </source>
</evidence>
<dbReference type="InterPro" id="IPR013324">
    <property type="entry name" value="RNA_pol_sigma_r3/r4-like"/>
</dbReference>
<reference evidence="7" key="1">
    <citation type="submission" date="2023-06" db="EMBL/GenBank/DDBJ databases">
        <title>Genomic of Parafulvivirga corallium.</title>
        <authorList>
            <person name="Wang G."/>
        </authorList>
    </citation>
    <scope>NUCLEOTIDE SEQUENCE</scope>
    <source>
        <strain evidence="7">BMA10</strain>
    </source>
</reference>
<organism evidence="7 8">
    <name type="scientific">Splendidivirga corallicola</name>
    <dbReference type="NCBI Taxonomy" id="3051826"/>
    <lineage>
        <taxon>Bacteria</taxon>
        <taxon>Pseudomonadati</taxon>
        <taxon>Bacteroidota</taxon>
        <taxon>Cytophagia</taxon>
        <taxon>Cytophagales</taxon>
        <taxon>Splendidivirgaceae</taxon>
        <taxon>Splendidivirga</taxon>
    </lineage>
</organism>
<evidence type="ECO:0000256" key="3">
    <source>
        <dbReference type="ARBA" id="ARBA00023082"/>
    </source>
</evidence>
<keyword evidence="3" id="KW-0731">Sigma factor</keyword>
<keyword evidence="8" id="KW-1185">Reference proteome</keyword>
<evidence type="ECO:0000259" key="5">
    <source>
        <dbReference type="Pfam" id="PF04542"/>
    </source>
</evidence>
<dbReference type="InterPro" id="IPR013325">
    <property type="entry name" value="RNA_pol_sigma_r2"/>
</dbReference>
<dbReference type="Gene3D" id="1.10.10.10">
    <property type="entry name" value="Winged helix-like DNA-binding domain superfamily/Winged helix DNA-binding domain"/>
    <property type="match status" value="1"/>
</dbReference>
<dbReference type="NCBIfam" id="TIGR02937">
    <property type="entry name" value="sigma70-ECF"/>
    <property type="match status" value="1"/>
</dbReference>
<evidence type="ECO:0000313" key="8">
    <source>
        <dbReference type="Proteomes" id="UP001172082"/>
    </source>
</evidence>
<dbReference type="SUPFAM" id="SSF88659">
    <property type="entry name" value="Sigma3 and sigma4 domains of RNA polymerase sigma factors"/>
    <property type="match status" value="1"/>
</dbReference>
<dbReference type="Gene3D" id="1.10.1740.10">
    <property type="match status" value="1"/>
</dbReference>
<dbReference type="PANTHER" id="PTHR43133">
    <property type="entry name" value="RNA POLYMERASE ECF-TYPE SIGMA FACTO"/>
    <property type="match status" value="1"/>
</dbReference>
<evidence type="ECO:0000256" key="1">
    <source>
        <dbReference type="ARBA" id="ARBA00010641"/>
    </source>
</evidence>
<dbReference type="Pfam" id="PF04542">
    <property type="entry name" value="Sigma70_r2"/>
    <property type="match status" value="1"/>
</dbReference>
<dbReference type="InterPro" id="IPR036388">
    <property type="entry name" value="WH-like_DNA-bd_sf"/>
</dbReference>
<dbReference type="Pfam" id="PF08281">
    <property type="entry name" value="Sigma70_r4_2"/>
    <property type="match status" value="1"/>
</dbReference>
<dbReference type="RefSeq" id="WP_346751094.1">
    <property type="nucleotide sequence ID" value="NZ_JAUJEA010000002.1"/>
</dbReference>
<sequence length="189" mass="22586">MGIEHEDILKHLSKVCKKDDQQSFQVVFETYFERLLDFSISYVKHSEVAEDILADIFIKLWENREKLININNFDAYIFTSVRNQSLKYIEKKKRWTSEPLNEIYGHDNLINNYTPAAEYEFKELRRNFDHAIEELPDQCKRAFQLVRQQKLRYNEVAKILGISVKTVDAHVVKAVKRLREKFKSCRPKK</sequence>
<dbReference type="InterPro" id="IPR013249">
    <property type="entry name" value="RNA_pol_sigma70_r4_t2"/>
</dbReference>
<accession>A0ABT8KK27</accession>
<protein>
    <submittedName>
        <fullName evidence="7">RNA polymerase sigma-70 factor</fullName>
    </submittedName>
</protein>
<feature type="domain" description="RNA polymerase sigma factor 70 region 4 type 2" evidence="6">
    <location>
        <begin position="126"/>
        <end position="178"/>
    </location>
</feature>
<evidence type="ECO:0000256" key="4">
    <source>
        <dbReference type="ARBA" id="ARBA00023163"/>
    </source>
</evidence>
<keyword evidence="4" id="KW-0804">Transcription</keyword>
<dbReference type="NCBIfam" id="TIGR02985">
    <property type="entry name" value="Sig70_bacteroi1"/>
    <property type="match status" value="1"/>
</dbReference>
<dbReference type="InterPro" id="IPR014284">
    <property type="entry name" value="RNA_pol_sigma-70_dom"/>
</dbReference>
<proteinExistence type="inferred from homology"/>
<dbReference type="InterPro" id="IPR039425">
    <property type="entry name" value="RNA_pol_sigma-70-like"/>
</dbReference>
<feature type="domain" description="RNA polymerase sigma-70 region 2" evidence="5">
    <location>
        <begin position="28"/>
        <end position="94"/>
    </location>
</feature>
<keyword evidence="2" id="KW-0805">Transcription regulation</keyword>
<dbReference type="SUPFAM" id="SSF88946">
    <property type="entry name" value="Sigma2 domain of RNA polymerase sigma factors"/>
    <property type="match status" value="1"/>
</dbReference>
<comment type="similarity">
    <text evidence="1">Belongs to the sigma-70 factor family. ECF subfamily.</text>
</comment>
<dbReference type="InterPro" id="IPR007627">
    <property type="entry name" value="RNA_pol_sigma70_r2"/>
</dbReference>
<dbReference type="Proteomes" id="UP001172082">
    <property type="component" value="Unassembled WGS sequence"/>
</dbReference>
<name>A0ABT8KK27_9BACT</name>
<comment type="caution">
    <text evidence="7">The sequence shown here is derived from an EMBL/GenBank/DDBJ whole genome shotgun (WGS) entry which is preliminary data.</text>
</comment>
<dbReference type="InterPro" id="IPR014327">
    <property type="entry name" value="RNA_pol_sigma70_bacteroid"/>
</dbReference>
<dbReference type="PANTHER" id="PTHR43133:SF46">
    <property type="entry name" value="RNA POLYMERASE SIGMA-70 FACTOR ECF SUBFAMILY"/>
    <property type="match status" value="1"/>
</dbReference>
<evidence type="ECO:0000313" key="7">
    <source>
        <dbReference type="EMBL" id="MDN5201066.1"/>
    </source>
</evidence>